<dbReference type="NCBIfam" id="NF006696">
    <property type="entry name" value="PRK09243.1-3"/>
    <property type="match status" value="1"/>
</dbReference>
<evidence type="ECO:0000256" key="3">
    <source>
        <dbReference type="ARBA" id="ARBA00013236"/>
    </source>
</evidence>
<keyword evidence="13" id="KW-1185">Reference proteome</keyword>
<feature type="domain" description="Nicotinate/nicotinamide phosphoribosyltransferase" evidence="10">
    <location>
        <begin position="149"/>
        <end position="266"/>
    </location>
</feature>
<comment type="pathway">
    <text evidence="1 9">Cofactor biosynthesis; NAD(+) biosynthesis; nicotinate D-ribonucleotide from nicotinate: step 1/1.</text>
</comment>
<dbReference type="RefSeq" id="WP_222959535.1">
    <property type="nucleotide sequence ID" value="NZ_JAINZZ010000001.1"/>
</dbReference>
<dbReference type="InterPro" id="IPR013785">
    <property type="entry name" value="Aldolase_TIM"/>
</dbReference>
<keyword evidence="4" id="KW-0597">Phosphoprotein</keyword>
<evidence type="ECO:0000259" key="11">
    <source>
        <dbReference type="Pfam" id="PF17767"/>
    </source>
</evidence>
<dbReference type="InterPro" id="IPR036068">
    <property type="entry name" value="Nicotinate_pribotase-like_C"/>
</dbReference>
<dbReference type="Gene3D" id="3.20.20.70">
    <property type="entry name" value="Aldolase class I"/>
    <property type="match status" value="1"/>
</dbReference>
<sequence length="456" mass="48277">MSNARTTDLYEVSMAHAYLREGMTAPATFSVYVRRLPPARGFLVAAGLEPLLTMLAAWEVGADDVRAYARALGRSAADLRHLSGLRFDGDVRAVPEGTVVFANEPLLEVTAPLPQAQLVESLVLNQLCHQTAVASKAARCVLAAAGRPVVDFSLRRTHGVEAAMQAARLSAMAGFSGTSNVAAAQAYGLPAIGTMAHSYIEAFDDEAAAFRAFIAAHPGPVTLLIDTYDTAAGAVTAARVLREAGLARGCAVRLDSGDLHRLAVTVRDILDRHGLPDVGIVASGGLDEFAIDRLVHEGAPIDVFAVGTRFGVSEDAPSLDAAYKLVEYDRRPMMKLSPGKTTLPGAKQVFRGHGMHDTVALWDEPGPLGTRPLLSTAMLRGQRIGSPRPLDWVRDELRAQLAELPAEATGITAPTPPEAAVSPLLRELADTTRGRLEARMRAPDGVIPTGAPARTA</sequence>
<evidence type="ECO:0000256" key="1">
    <source>
        <dbReference type="ARBA" id="ARBA00004952"/>
    </source>
</evidence>
<feature type="domain" description="Nicotinate phosphoribosyltransferase N-terminal" evidence="11">
    <location>
        <begin position="7"/>
        <end position="126"/>
    </location>
</feature>
<dbReference type="SUPFAM" id="SSF54675">
    <property type="entry name" value="Nicotinate/Quinolinate PRTase N-terminal domain-like"/>
    <property type="match status" value="1"/>
</dbReference>
<comment type="PTM">
    <text evidence="9">Transiently phosphorylated on a His residue during the reaction cycle. Phosphorylation strongly increases the affinity for substrates and increases the rate of nicotinate D-ribonucleotide production. Dephosphorylation regenerates the low-affinity form of the enzyme, leading to product release.</text>
</comment>
<evidence type="ECO:0000256" key="5">
    <source>
        <dbReference type="ARBA" id="ARBA00022598"/>
    </source>
</evidence>
<evidence type="ECO:0000259" key="10">
    <source>
        <dbReference type="Pfam" id="PF04095"/>
    </source>
</evidence>
<dbReference type="InterPro" id="IPR041525">
    <property type="entry name" value="N/Namide_PRibTrfase"/>
</dbReference>
<dbReference type="CDD" id="cd01570">
    <property type="entry name" value="NAPRTase_A"/>
    <property type="match status" value="1"/>
</dbReference>
<evidence type="ECO:0000256" key="6">
    <source>
        <dbReference type="ARBA" id="ARBA00022642"/>
    </source>
</evidence>
<organism evidence="12 13">
    <name type="scientific">Actinacidiphila acidipaludis</name>
    <dbReference type="NCBI Taxonomy" id="2873382"/>
    <lineage>
        <taxon>Bacteria</taxon>
        <taxon>Bacillati</taxon>
        <taxon>Actinomycetota</taxon>
        <taxon>Actinomycetes</taxon>
        <taxon>Kitasatosporales</taxon>
        <taxon>Streptomycetaceae</taxon>
        <taxon>Actinacidiphila</taxon>
    </lineage>
</organism>
<comment type="similarity">
    <text evidence="2 9">Belongs to the NAPRTase family.</text>
</comment>
<dbReference type="GO" id="GO:0016757">
    <property type="term" value="F:glycosyltransferase activity"/>
    <property type="evidence" value="ECO:0007669"/>
    <property type="project" value="UniProtKB-KW"/>
</dbReference>
<comment type="caution">
    <text evidence="12">The sequence shown here is derived from an EMBL/GenBank/DDBJ whole genome shotgun (WGS) entry which is preliminary data.</text>
</comment>
<dbReference type="NCBIfam" id="NF009131">
    <property type="entry name" value="PRK12484.1"/>
    <property type="match status" value="1"/>
</dbReference>
<dbReference type="EC" id="6.3.4.21" evidence="3 9"/>
<dbReference type="PANTHER" id="PTHR11098:SF1">
    <property type="entry name" value="NICOTINATE PHOSPHORIBOSYLTRANSFERASE"/>
    <property type="match status" value="1"/>
</dbReference>
<dbReference type="PANTHER" id="PTHR11098">
    <property type="entry name" value="NICOTINATE PHOSPHORIBOSYLTRANSFERASE"/>
    <property type="match status" value="1"/>
</dbReference>
<comment type="function">
    <text evidence="9">Catalyzes the first step in the biosynthesis of NAD from nicotinic acid, the ATP-dependent synthesis of beta-nicotinate D-ribonucleotide from nicotinate and 5-phospho-D-ribose 1-phosphate.</text>
</comment>
<comment type="catalytic activity">
    <reaction evidence="8 9">
        <text>5-phospho-alpha-D-ribose 1-diphosphate + nicotinate + ATP + H2O = nicotinate beta-D-ribonucleotide + ADP + phosphate + diphosphate</text>
        <dbReference type="Rhea" id="RHEA:36163"/>
        <dbReference type="ChEBI" id="CHEBI:15377"/>
        <dbReference type="ChEBI" id="CHEBI:30616"/>
        <dbReference type="ChEBI" id="CHEBI:32544"/>
        <dbReference type="ChEBI" id="CHEBI:33019"/>
        <dbReference type="ChEBI" id="CHEBI:43474"/>
        <dbReference type="ChEBI" id="CHEBI:57502"/>
        <dbReference type="ChEBI" id="CHEBI:58017"/>
        <dbReference type="ChEBI" id="CHEBI:456216"/>
        <dbReference type="EC" id="6.3.4.21"/>
    </reaction>
</comment>
<dbReference type="InterPro" id="IPR006405">
    <property type="entry name" value="Nic_PRibTrfase_pncB"/>
</dbReference>
<dbReference type="PIRSF" id="PIRSF000484">
    <property type="entry name" value="NAPRT"/>
    <property type="match status" value="1"/>
</dbReference>
<evidence type="ECO:0000256" key="8">
    <source>
        <dbReference type="ARBA" id="ARBA00048668"/>
    </source>
</evidence>
<evidence type="ECO:0000313" key="12">
    <source>
        <dbReference type="EMBL" id="MBY8876269.1"/>
    </source>
</evidence>
<dbReference type="Proteomes" id="UP000778578">
    <property type="component" value="Unassembled WGS sequence"/>
</dbReference>
<gene>
    <name evidence="12" type="ORF">K7862_01255</name>
</gene>
<keyword evidence="7 9" id="KW-0808">Transferase</keyword>
<dbReference type="NCBIfam" id="TIGR01513">
    <property type="entry name" value="NAPRTase_put"/>
    <property type="match status" value="1"/>
</dbReference>
<dbReference type="InterPro" id="IPR007229">
    <property type="entry name" value="Nic_PRibTrfase-Fam"/>
</dbReference>
<dbReference type="Pfam" id="PF04095">
    <property type="entry name" value="NAPRTase"/>
    <property type="match status" value="1"/>
</dbReference>
<keyword evidence="12" id="KW-0328">Glycosyltransferase</keyword>
<name>A0ABS7Q3C1_9ACTN</name>
<reference evidence="12 13" key="1">
    <citation type="submission" date="2021-08" db="EMBL/GenBank/DDBJ databases">
        <title>WGS of actinomycetes from Thailand.</title>
        <authorList>
            <person name="Thawai C."/>
        </authorList>
    </citation>
    <scope>NUCLEOTIDE SEQUENCE [LARGE SCALE GENOMIC DNA]</scope>
    <source>
        <strain evidence="12 13">PLK6-54</strain>
    </source>
</reference>
<dbReference type="SUPFAM" id="SSF51690">
    <property type="entry name" value="Nicotinate/Quinolinate PRTase C-terminal domain-like"/>
    <property type="match status" value="1"/>
</dbReference>
<evidence type="ECO:0000256" key="4">
    <source>
        <dbReference type="ARBA" id="ARBA00022553"/>
    </source>
</evidence>
<protein>
    <recommendedName>
        <fullName evidence="3 9">Nicotinate phosphoribosyltransferase</fullName>
        <ecNumber evidence="3 9">6.3.4.21</ecNumber>
    </recommendedName>
</protein>
<proteinExistence type="inferred from homology"/>
<dbReference type="Gene3D" id="3.20.140.10">
    <property type="entry name" value="nicotinate phosphoribosyltransferase"/>
    <property type="match status" value="1"/>
</dbReference>
<keyword evidence="5 9" id="KW-0436">Ligase</keyword>
<dbReference type="EMBL" id="JAINZZ010000001">
    <property type="protein sequence ID" value="MBY8876269.1"/>
    <property type="molecule type" value="Genomic_DNA"/>
</dbReference>
<evidence type="ECO:0000313" key="13">
    <source>
        <dbReference type="Proteomes" id="UP000778578"/>
    </source>
</evidence>
<dbReference type="GO" id="GO:0004516">
    <property type="term" value="F:nicotinate phosphoribosyltransferase activity"/>
    <property type="evidence" value="ECO:0007669"/>
    <property type="project" value="UniProtKB-EC"/>
</dbReference>
<accession>A0ABS7Q3C1</accession>
<dbReference type="Pfam" id="PF17767">
    <property type="entry name" value="NAPRTase_N"/>
    <property type="match status" value="1"/>
</dbReference>
<dbReference type="InterPro" id="IPR040727">
    <property type="entry name" value="NAPRTase_N"/>
</dbReference>
<evidence type="ECO:0000256" key="7">
    <source>
        <dbReference type="ARBA" id="ARBA00022679"/>
    </source>
</evidence>
<evidence type="ECO:0000256" key="2">
    <source>
        <dbReference type="ARBA" id="ARBA00010897"/>
    </source>
</evidence>
<evidence type="ECO:0000256" key="9">
    <source>
        <dbReference type="RuleBase" id="RU365100"/>
    </source>
</evidence>
<keyword evidence="6 9" id="KW-0662">Pyridine nucleotide biosynthesis</keyword>